<keyword evidence="5" id="KW-0175">Coiled coil</keyword>
<feature type="compositionally biased region" description="Acidic residues" evidence="6">
    <location>
        <begin position="278"/>
        <end position="296"/>
    </location>
</feature>
<name>M2RRA9_CERS8</name>
<dbReference type="PROSITE" id="PS51914">
    <property type="entry name" value="MRH"/>
    <property type="match status" value="1"/>
</dbReference>
<evidence type="ECO:0000313" key="9">
    <source>
        <dbReference type="EMBL" id="EMD40982.1"/>
    </source>
</evidence>
<dbReference type="InterPro" id="IPR039794">
    <property type="entry name" value="Gtb1-like"/>
</dbReference>
<feature type="domain" description="MRH" evidence="8">
    <location>
        <begin position="430"/>
        <end position="537"/>
    </location>
</feature>
<dbReference type="GO" id="GO:0017177">
    <property type="term" value="C:glucosidase II complex"/>
    <property type="evidence" value="ECO:0007669"/>
    <property type="project" value="TreeGrafter"/>
</dbReference>
<dbReference type="Pfam" id="PF13015">
    <property type="entry name" value="PRKCSH_1"/>
    <property type="match status" value="1"/>
</dbReference>
<dbReference type="EMBL" id="KB445792">
    <property type="protein sequence ID" value="EMD40982.1"/>
    <property type="molecule type" value="Genomic_DNA"/>
</dbReference>
<accession>M2RRA9</accession>
<evidence type="ECO:0000256" key="6">
    <source>
        <dbReference type="SAM" id="MobiDB-lite"/>
    </source>
</evidence>
<evidence type="ECO:0000259" key="8">
    <source>
        <dbReference type="PROSITE" id="PS51914"/>
    </source>
</evidence>
<feature type="signal peptide" evidence="7">
    <location>
        <begin position="1"/>
        <end position="15"/>
    </location>
</feature>
<keyword evidence="10" id="KW-1185">Reference proteome</keyword>
<evidence type="ECO:0000256" key="4">
    <source>
        <dbReference type="ARBA" id="ARBA00023157"/>
    </source>
</evidence>
<dbReference type="InterPro" id="IPR044865">
    <property type="entry name" value="MRH_dom"/>
</dbReference>
<dbReference type="InterPro" id="IPR009011">
    <property type="entry name" value="Man6P_isomerase_rcpt-bd_dom_sf"/>
</dbReference>
<organism evidence="9 10">
    <name type="scientific">Ceriporiopsis subvermispora (strain B)</name>
    <name type="common">White-rot fungus</name>
    <name type="synonym">Gelatoporia subvermispora</name>
    <dbReference type="NCBI Taxonomy" id="914234"/>
    <lineage>
        <taxon>Eukaryota</taxon>
        <taxon>Fungi</taxon>
        <taxon>Dikarya</taxon>
        <taxon>Basidiomycota</taxon>
        <taxon>Agaricomycotina</taxon>
        <taxon>Agaricomycetes</taxon>
        <taxon>Polyporales</taxon>
        <taxon>Gelatoporiaceae</taxon>
        <taxon>Gelatoporia</taxon>
    </lineage>
</organism>
<dbReference type="InterPro" id="IPR036607">
    <property type="entry name" value="PRKCSH"/>
</dbReference>
<feature type="region of interest" description="Disordered" evidence="6">
    <location>
        <begin position="269"/>
        <end position="298"/>
    </location>
</feature>
<dbReference type="OrthoDB" id="28322at2759"/>
<proteinExistence type="predicted"/>
<keyword evidence="3" id="KW-0256">Endoplasmic reticulum</keyword>
<keyword evidence="2 7" id="KW-0732">Signal</keyword>
<feature type="coiled-coil region" evidence="5">
    <location>
        <begin position="382"/>
        <end position="409"/>
    </location>
</feature>
<evidence type="ECO:0000256" key="7">
    <source>
        <dbReference type="SAM" id="SignalP"/>
    </source>
</evidence>
<dbReference type="Pfam" id="PF12999">
    <property type="entry name" value="PRKCSH-like"/>
    <property type="match status" value="1"/>
</dbReference>
<evidence type="ECO:0000256" key="3">
    <source>
        <dbReference type="ARBA" id="ARBA00022824"/>
    </source>
</evidence>
<dbReference type="AlphaFoldDB" id="M2RRA9"/>
<dbReference type="HOGENOM" id="CLU_016834_2_0_1"/>
<evidence type="ECO:0000313" key="10">
    <source>
        <dbReference type="Proteomes" id="UP000016930"/>
    </source>
</evidence>
<keyword evidence="4" id="KW-1015">Disulfide bond</keyword>
<gene>
    <name evidence="9" type="ORF">CERSUDRAFT_111555</name>
</gene>
<dbReference type="Gene3D" id="2.70.130.10">
    <property type="entry name" value="Mannose-6-phosphate receptor binding domain"/>
    <property type="match status" value="1"/>
</dbReference>
<reference evidence="9 10" key="1">
    <citation type="journal article" date="2012" name="Proc. Natl. Acad. Sci. U.S.A.">
        <title>Comparative genomics of Ceriporiopsis subvermispora and Phanerochaete chrysosporium provide insight into selective ligninolysis.</title>
        <authorList>
            <person name="Fernandez-Fueyo E."/>
            <person name="Ruiz-Duenas F.J."/>
            <person name="Ferreira P."/>
            <person name="Floudas D."/>
            <person name="Hibbett D.S."/>
            <person name="Canessa P."/>
            <person name="Larrondo L.F."/>
            <person name="James T.Y."/>
            <person name="Seelenfreund D."/>
            <person name="Lobos S."/>
            <person name="Polanco R."/>
            <person name="Tello M."/>
            <person name="Honda Y."/>
            <person name="Watanabe T."/>
            <person name="Watanabe T."/>
            <person name="Ryu J.S."/>
            <person name="Kubicek C.P."/>
            <person name="Schmoll M."/>
            <person name="Gaskell J."/>
            <person name="Hammel K.E."/>
            <person name="St John F.J."/>
            <person name="Vanden Wymelenberg A."/>
            <person name="Sabat G."/>
            <person name="Splinter BonDurant S."/>
            <person name="Syed K."/>
            <person name="Yadav J.S."/>
            <person name="Doddapaneni H."/>
            <person name="Subramanian V."/>
            <person name="Lavin J.L."/>
            <person name="Oguiza J.A."/>
            <person name="Perez G."/>
            <person name="Pisabarro A.G."/>
            <person name="Ramirez L."/>
            <person name="Santoyo F."/>
            <person name="Master E."/>
            <person name="Coutinho P.M."/>
            <person name="Henrissat B."/>
            <person name="Lombard V."/>
            <person name="Magnuson J.K."/>
            <person name="Kuees U."/>
            <person name="Hori C."/>
            <person name="Igarashi K."/>
            <person name="Samejima M."/>
            <person name="Held B.W."/>
            <person name="Barry K.W."/>
            <person name="LaButti K.M."/>
            <person name="Lapidus A."/>
            <person name="Lindquist E.A."/>
            <person name="Lucas S.M."/>
            <person name="Riley R."/>
            <person name="Salamov A.A."/>
            <person name="Hoffmeister D."/>
            <person name="Schwenk D."/>
            <person name="Hadar Y."/>
            <person name="Yarden O."/>
            <person name="de Vries R.P."/>
            <person name="Wiebenga A."/>
            <person name="Stenlid J."/>
            <person name="Eastwood D."/>
            <person name="Grigoriev I.V."/>
            <person name="Berka R.M."/>
            <person name="Blanchette R.A."/>
            <person name="Kersten P."/>
            <person name="Martinez A.T."/>
            <person name="Vicuna R."/>
            <person name="Cullen D."/>
        </authorList>
    </citation>
    <scope>NUCLEOTIDE SEQUENCE [LARGE SCALE GENOMIC DNA]</scope>
    <source>
        <strain evidence="9 10">B</strain>
    </source>
</reference>
<evidence type="ECO:0000256" key="2">
    <source>
        <dbReference type="ARBA" id="ARBA00022729"/>
    </source>
</evidence>
<dbReference type="GO" id="GO:0006491">
    <property type="term" value="P:N-glycan processing"/>
    <property type="evidence" value="ECO:0007669"/>
    <property type="project" value="TreeGrafter"/>
</dbReference>
<feature type="coiled-coil region" evidence="5">
    <location>
        <begin position="151"/>
        <end position="185"/>
    </location>
</feature>
<protein>
    <recommendedName>
        <fullName evidence="1">Glucosidase 2 subunit beta</fullName>
    </recommendedName>
</protein>
<dbReference type="Proteomes" id="UP000016930">
    <property type="component" value="Unassembled WGS sequence"/>
</dbReference>
<dbReference type="PANTHER" id="PTHR12630:SF1">
    <property type="entry name" value="GLUCOSIDASE 2 SUBUNIT BETA"/>
    <property type="match status" value="1"/>
</dbReference>
<dbReference type="SUPFAM" id="SSF50911">
    <property type="entry name" value="Mannose 6-phosphate receptor domain"/>
    <property type="match status" value="1"/>
</dbReference>
<evidence type="ECO:0000256" key="1">
    <source>
        <dbReference type="ARBA" id="ARBA00022387"/>
    </source>
</evidence>
<evidence type="ECO:0000256" key="5">
    <source>
        <dbReference type="SAM" id="Coils"/>
    </source>
</evidence>
<dbReference type="STRING" id="914234.M2RRA9"/>
<dbReference type="InterPro" id="IPR028146">
    <property type="entry name" value="PRKCSH_N"/>
</dbReference>
<dbReference type="PANTHER" id="PTHR12630">
    <property type="entry name" value="N-LINKED OLIGOSACCHARIDE PROCESSING"/>
    <property type="match status" value="1"/>
</dbReference>
<sequence>MLAWLLLLLPASTLAAEIDKTHGVTPALLSRYVPSVAGSEKTWTCLDRSKTISWAAVNDDYCDCPDGSDEPGTGACAGTLFYCRNEGHIGAQISSSRVRDGLCEPECCDGSDEMPGVCKNTCKEVGVAYREKAEAENKIRKKGAKIRSSYISFARKEKNRLEERIIALEKDIAVQEKEVARLKDIADRSESLSQAALEHKKQSPLYYKFMAHVNALKSLQREHKKHLEREKILEDILDNLRSNYNPNYQDMAVLEAVRGWEAQAGLPHINDVGKEGASDDEEQAAETQEEPQEELEPGMWSTAQLEHQLDILLNTNYESLLLEHERHIGTPAAGSDSILFNASAYIPDAVLPQYEALRETITSWLEALGLKLKAPTEVSADSSRAQQAAKEAENALGRVKQDKQKAQEELSHIFDPEWYGQDGEWKKLHGTCIDKDIGDYTYEVCFFEEAKQKPNKGGGSHSLGRFASWNDAPDVAPGTPEYYSKMLYTRGTKCWNGPHRSATLLVSCGVENALVSVAEPEKCEYHFKITSPAACLPLEATQESRDEL</sequence>
<feature type="chain" id="PRO_5012542483" description="Glucosidase 2 subunit beta" evidence="7">
    <location>
        <begin position="16"/>
        <end position="548"/>
    </location>
</feature>